<dbReference type="PANTHER" id="PTHR30413">
    <property type="entry name" value="INNER MEMBRANE TRANSPORT PERMEASE"/>
    <property type="match status" value="1"/>
</dbReference>
<evidence type="ECO:0000256" key="9">
    <source>
        <dbReference type="ARBA" id="ARBA00023047"/>
    </source>
</evidence>
<organism evidence="13">
    <name type="scientific">Candidatus Nitrotoga fabula</name>
    <dbReference type="NCBI Taxonomy" id="2182327"/>
    <lineage>
        <taxon>Bacteria</taxon>
        <taxon>Pseudomonadati</taxon>
        <taxon>Pseudomonadota</taxon>
        <taxon>Betaproteobacteria</taxon>
        <taxon>Nitrosomonadales</taxon>
        <taxon>Gallionellaceae</taxon>
        <taxon>Candidatus Nitrotoga</taxon>
    </lineage>
</organism>
<evidence type="ECO:0000256" key="5">
    <source>
        <dbReference type="ARBA" id="ARBA00022597"/>
    </source>
</evidence>
<accession>A0A2X0QYD8</accession>
<dbReference type="PRINTS" id="PR00164">
    <property type="entry name" value="ABC2TRNSPORT"/>
</dbReference>
<evidence type="ECO:0000256" key="6">
    <source>
        <dbReference type="ARBA" id="ARBA00022692"/>
    </source>
</evidence>
<feature type="domain" description="ABC transmembrane type-2" evidence="12">
    <location>
        <begin position="32"/>
        <end position="254"/>
    </location>
</feature>
<reference evidence="13" key="1">
    <citation type="submission" date="2018-05" db="EMBL/GenBank/DDBJ databases">
        <authorList>
            <person name="Lanie J.A."/>
            <person name="Ng W.-L."/>
            <person name="Kazmierczak K.M."/>
            <person name="Andrzejewski T.M."/>
            <person name="Davidsen T.M."/>
            <person name="Wayne K.J."/>
            <person name="Tettelin H."/>
            <person name="Glass J.I."/>
            <person name="Rusch D."/>
            <person name="Podicherti R."/>
            <person name="Tsui H.-C.T."/>
            <person name="Winkler M.E."/>
        </authorList>
    </citation>
    <scope>NUCLEOTIDE SEQUENCE</scope>
    <source>
        <strain evidence="13">KNB</strain>
    </source>
</reference>
<keyword evidence="5" id="KW-0762">Sugar transport</keyword>
<comment type="subcellular location">
    <subcellularLocation>
        <location evidence="11">Cell inner membrane</location>
        <topology evidence="11">Multi-pass membrane protein</topology>
    </subcellularLocation>
    <subcellularLocation>
        <location evidence="1">Cell membrane</location>
        <topology evidence="1">Multi-pass membrane protein</topology>
    </subcellularLocation>
</comment>
<feature type="transmembrane region" description="Helical" evidence="11">
    <location>
        <begin position="60"/>
        <end position="79"/>
    </location>
</feature>
<sequence length="261" mass="28690">MRSARTPLAITLSVWKALFLREALSRAFTGRAAWFWLIAEPVLHVVSLMLIFATARIQSVGGIDMAIWLMVGLLVFFMFRRTGMQVMNAVDSNQALFAYRQVKPVDSALVRAGLEGFLMAIIIMILLSGAALSGLAVSAADPLGVINAFLGIWLFGLGFGLVMSVAIELVPELSRIIHLIMMPLYIISGVMFPISAVPQPYRDWLLLNPVAHGLEGARLGFSLHYHSVPELSVVYLHGFALVSVFLGLALYRQFGLRMVTQ</sequence>
<dbReference type="EMBL" id="LS423452">
    <property type="protein sequence ID" value="SPS06597.1"/>
    <property type="molecule type" value="Genomic_DNA"/>
</dbReference>
<name>A0A2X0QYD8_9PROT</name>
<keyword evidence="8 11" id="KW-1133">Transmembrane helix</keyword>
<keyword evidence="4 11" id="KW-1003">Cell membrane</keyword>
<evidence type="ECO:0000256" key="3">
    <source>
        <dbReference type="ARBA" id="ARBA00022448"/>
    </source>
</evidence>
<comment type="similarity">
    <text evidence="2 11">Belongs to the ABC-2 integral membrane protein family.</text>
</comment>
<dbReference type="InterPro" id="IPR000412">
    <property type="entry name" value="ABC_2_transport"/>
</dbReference>
<keyword evidence="3 11" id="KW-0813">Transport</keyword>
<keyword evidence="9" id="KW-0625">Polysaccharide transport</keyword>
<feature type="transmembrane region" description="Helical" evidence="11">
    <location>
        <begin position="176"/>
        <end position="197"/>
    </location>
</feature>
<gene>
    <name evidence="13" type="ORF">NITFAB_2190</name>
</gene>
<evidence type="ECO:0000313" key="13">
    <source>
        <dbReference type="EMBL" id="SPS06597.1"/>
    </source>
</evidence>
<evidence type="ECO:0000256" key="11">
    <source>
        <dbReference type="RuleBase" id="RU361157"/>
    </source>
</evidence>
<evidence type="ECO:0000256" key="2">
    <source>
        <dbReference type="ARBA" id="ARBA00007783"/>
    </source>
</evidence>
<dbReference type="GO" id="GO:0015920">
    <property type="term" value="P:lipopolysaccharide transport"/>
    <property type="evidence" value="ECO:0007669"/>
    <property type="project" value="TreeGrafter"/>
</dbReference>
<evidence type="ECO:0000259" key="12">
    <source>
        <dbReference type="PROSITE" id="PS51012"/>
    </source>
</evidence>
<dbReference type="GO" id="GO:0043190">
    <property type="term" value="C:ATP-binding cassette (ABC) transporter complex"/>
    <property type="evidence" value="ECO:0007669"/>
    <property type="project" value="InterPro"/>
</dbReference>
<evidence type="ECO:0000256" key="7">
    <source>
        <dbReference type="ARBA" id="ARBA00022903"/>
    </source>
</evidence>
<dbReference type="Pfam" id="PF01061">
    <property type="entry name" value="ABC2_membrane"/>
    <property type="match status" value="1"/>
</dbReference>
<feature type="transmembrane region" description="Helical" evidence="11">
    <location>
        <begin position="117"/>
        <end position="137"/>
    </location>
</feature>
<evidence type="ECO:0000256" key="1">
    <source>
        <dbReference type="ARBA" id="ARBA00004651"/>
    </source>
</evidence>
<keyword evidence="10 11" id="KW-0472">Membrane</keyword>
<dbReference type="InterPro" id="IPR013525">
    <property type="entry name" value="ABC2_TM"/>
</dbReference>
<protein>
    <recommendedName>
        <fullName evidence="11">Transport permease protein</fullName>
    </recommendedName>
</protein>
<evidence type="ECO:0000256" key="10">
    <source>
        <dbReference type="ARBA" id="ARBA00023136"/>
    </source>
</evidence>
<dbReference type="AlphaFoldDB" id="A0A2X0QYD8"/>
<evidence type="ECO:0000256" key="8">
    <source>
        <dbReference type="ARBA" id="ARBA00022989"/>
    </source>
</evidence>
<dbReference type="PANTHER" id="PTHR30413:SF10">
    <property type="entry name" value="CAPSULE POLYSACCHARIDE EXPORT INNER-MEMBRANE PROTEIN CTRC"/>
    <property type="match status" value="1"/>
</dbReference>
<feature type="transmembrane region" description="Helical" evidence="11">
    <location>
        <begin position="233"/>
        <end position="251"/>
    </location>
</feature>
<feature type="transmembrane region" description="Helical" evidence="11">
    <location>
        <begin position="149"/>
        <end position="170"/>
    </location>
</feature>
<dbReference type="GO" id="GO:0015774">
    <property type="term" value="P:polysaccharide transport"/>
    <property type="evidence" value="ECO:0007669"/>
    <property type="project" value="UniProtKB-KW"/>
</dbReference>
<feature type="transmembrane region" description="Helical" evidence="11">
    <location>
        <begin position="33"/>
        <end position="53"/>
    </location>
</feature>
<dbReference type="PROSITE" id="PS51012">
    <property type="entry name" value="ABC_TM2"/>
    <property type="match status" value="1"/>
</dbReference>
<evidence type="ECO:0000256" key="4">
    <source>
        <dbReference type="ARBA" id="ARBA00022475"/>
    </source>
</evidence>
<keyword evidence="6 11" id="KW-0812">Transmembrane</keyword>
<proteinExistence type="inferred from homology"/>
<dbReference type="GO" id="GO:0140359">
    <property type="term" value="F:ABC-type transporter activity"/>
    <property type="evidence" value="ECO:0007669"/>
    <property type="project" value="InterPro"/>
</dbReference>
<dbReference type="InterPro" id="IPR047817">
    <property type="entry name" value="ABC2_TM_bact-type"/>
</dbReference>
<keyword evidence="7" id="KW-0972">Capsule biogenesis/degradation</keyword>